<sequence length="178" mass="21000">MRYHVGAFTSIDAPTMDYVHARYHVDGCVTMSMDAYTISMDARYHIDSAMSRYHVGECHFAMQKYDVLHVTSMMDVHARTMSMVHVPCRWMRIQQNTCNPFCITADGKNCGKKPWKPRWNSYPQDLIRRRYLWKNIVSAENLDEYNLDQEQKILVTAALESYPFRQRNEVQIRVNISH</sequence>
<evidence type="ECO:0000313" key="1">
    <source>
        <dbReference type="EMBL" id="GBM68519.1"/>
    </source>
</evidence>
<protein>
    <submittedName>
        <fullName evidence="1">Uncharacterized protein</fullName>
    </submittedName>
</protein>
<gene>
    <name evidence="1" type="ORF">AVEN_158093_1</name>
</gene>
<dbReference type="Proteomes" id="UP000499080">
    <property type="component" value="Unassembled WGS sequence"/>
</dbReference>
<proteinExistence type="predicted"/>
<reference evidence="1 2" key="1">
    <citation type="journal article" date="2019" name="Sci. Rep.">
        <title>Orb-weaving spider Araneus ventricosus genome elucidates the spidroin gene catalogue.</title>
        <authorList>
            <person name="Kono N."/>
            <person name="Nakamura H."/>
            <person name="Ohtoshi R."/>
            <person name="Moran D.A.P."/>
            <person name="Shinohara A."/>
            <person name="Yoshida Y."/>
            <person name="Fujiwara M."/>
            <person name="Mori M."/>
            <person name="Tomita M."/>
            <person name="Arakawa K."/>
        </authorList>
    </citation>
    <scope>NUCLEOTIDE SEQUENCE [LARGE SCALE GENOMIC DNA]</scope>
</reference>
<organism evidence="1 2">
    <name type="scientific">Araneus ventricosus</name>
    <name type="common">Orbweaver spider</name>
    <name type="synonym">Epeira ventricosa</name>
    <dbReference type="NCBI Taxonomy" id="182803"/>
    <lineage>
        <taxon>Eukaryota</taxon>
        <taxon>Metazoa</taxon>
        <taxon>Ecdysozoa</taxon>
        <taxon>Arthropoda</taxon>
        <taxon>Chelicerata</taxon>
        <taxon>Arachnida</taxon>
        <taxon>Araneae</taxon>
        <taxon>Araneomorphae</taxon>
        <taxon>Entelegynae</taxon>
        <taxon>Araneoidea</taxon>
        <taxon>Araneidae</taxon>
        <taxon>Araneus</taxon>
    </lineage>
</organism>
<dbReference type="EMBL" id="BGPR01002146">
    <property type="protein sequence ID" value="GBM68519.1"/>
    <property type="molecule type" value="Genomic_DNA"/>
</dbReference>
<accession>A0A4Y2HU34</accession>
<keyword evidence="2" id="KW-1185">Reference proteome</keyword>
<dbReference type="AlphaFoldDB" id="A0A4Y2HU34"/>
<evidence type="ECO:0000313" key="2">
    <source>
        <dbReference type="Proteomes" id="UP000499080"/>
    </source>
</evidence>
<comment type="caution">
    <text evidence="1">The sequence shown here is derived from an EMBL/GenBank/DDBJ whole genome shotgun (WGS) entry which is preliminary data.</text>
</comment>
<name>A0A4Y2HU34_ARAVE</name>